<dbReference type="AlphaFoldDB" id="A0A5C4MZH1"/>
<dbReference type="InterPro" id="IPR002060">
    <property type="entry name" value="Squ/phyt_synthse"/>
</dbReference>
<proteinExistence type="predicted"/>
<comment type="caution">
    <text evidence="1">The sequence shown here is derived from an EMBL/GenBank/DDBJ whole genome shotgun (WGS) entry which is preliminary data.</text>
</comment>
<protein>
    <submittedName>
        <fullName evidence="1">Phytoene synthase</fullName>
    </submittedName>
</protein>
<reference evidence="1 2" key="1">
    <citation type="submission" date="2019-06" db="EMBL/GenBank/DDBJ databases">
        <title>YIM 131921 draft genome.</title>
        <authorList>
            <person name="Jiang L."/>
        </authorList>
    </citation>
    <scope>NUCLEOTIDE SEQUENCE [LARGE SCALE GENOMIC DNA]</scope>
    <source>
        <strain evidence="1 2">YIM 131921</strain>
    </source>
</reference>
<organism evidence="1 2">
    <name type="scientific">Rubellimicrobium rubrum</name>
    <dbReference type="NCBI Taxonomy" id="2585369"/>
    <lineage>
        <taxon>Bacteria</taxon>
        <taxon>Pseudomonadati</taxon>
        <taxon>Pseudomonadota</taxon>
        <taxon>Alphaproteobacteria</taxon>
        <taxon>Rhodobacterales</taxon>
        <taxon>Roseobacteraceae</taxon>
        <taxon>Rubellimicrobium</taxon>
    </lineage>
</organism>
<gene>
    <name evidence="1" type="ORF">FHG66_08125</name>
</gene>
<dbReference type="InterPro" id="IPR008949">
    <property type="entry name" value="Isoprenoid_synthase_dom_sf"/>
</dbReference>
<name>A0A5C4MZH1_9RHOB</name>
<evidence type="ECO:0000313" key="1">
    <source>
        <dbReference type="EMBL" id="TNC50455.1"/>
    </source>
</evidence>
<dbReference type="Proteomes" id="UP000305887">
    <property type="component" value="Unassembled WGS sequence"/>
</dbReference>
<dbReference type="EMBL" id="VDFU01000007">
    <property type="protein sequence ID" value="TNC50455.1"/>
    <property type="molecule type" value="Genomic_DNA"/>
</dbReference>
<dbReference type="Gene3D" id="1.10.600.10">
    <property type="entry name" value="Farnesyl Diphosphate Synthase"/>
    <property type="match status" value="1"/>
</dbReference>
<accession>A0A5C4MZH1</accession>
<dbReference type="OrthoDB" id="9814909at2"/>
<dbReference type="RefSeq" id="WP_139076251.1">
    <property type="nucleotide sequence ID" value="NZ_VDFU01000007.1"/>
</dbReference>
<evidence type="ECO:0000313" key="2">
    <source>
        <dbReference type="Proteomes" id="UP000305887"/>
    </source>
</evidence>
<keyword evidence="2" id="KW-1185">Reference proteome</keyword>
<dbReference type="SUPFAM" id="SSF48576">
    <property type="entry name" value="Terpenoid synthases"/>
    <property type="match status" value="1"/>
</dbReference>
<sequence length="253" mass="27377">MTFEACAALVERGDPDRFRVAMAAPPTARRVLFPLFAFNLEVARAPWVTREPMLAEMRLQWWRDVVETSAAGDPPPAHEVAGPLGALIREGRLDPATLDAIVQARRRDIEAEPFRPDDLRAYLEGTAGNLLWASAAALGEPSVHRDAVLQAGYAAGLSAWLQALPELAATGRGLVDESLPAIRALAEDGLSVLAQARRMRFGPGIPALRAASLAGTFLFRAKRDPEAVLEGRLSLAEVAKSSRLLWVTLKGSW</sequence>
<dbReference type="Pfam" id="PF00494">
    <property type="entry name" value="SQS_PSY"/>
    <property type="match status" value="1"/>
</dbReference>